<dbReference type="InterPro" id="IPR000835">
    <property type="entry name" value="HTH_MarR-typ"/>
</dbReference>
<organism evidence="11 13">
    <name type="scientific">Moritella viscosa</name>
    <dbReference type="NCBI Taxonomy" id="80854"/>
    <lineage>
        <taxon>Bacteria</taxon>
        <taxon>Pseudomonadati</taxon>
        <taxon>Pseudomonadota</taxon>
        <taxon>Gammaproteobacteria</taxon>
        <taxon>Alteromonadales</taxon>
        <taxon>Moritellaceae</taxon>
        <taxon>Moritella</taxon>
    </lineage>
</organism>
<reference evidence="10 12" key="2">
    <citation type="submission" date="2016-11" db="EMBL/GenBank/DDBJ databases">
        <authorList>
            <person name="Klemetsen T."/>
        </authorList>
    </citation>
    <scope>NUCLEOTIDE SEQUENCE [LARGE SCALE GENOMIC DNA]</scope>
    <source>
        <strain evidence="10">MT 2528</strain>
    </source>
</reference>
<keyword evidence="2" id="KW-0963">Cytoplasm</keyword>
<proteinExistence type="inferred from homology"/>
<dbReference type="FunFam" id="1.10.10.10:FF:000163">
    <property type="entry name" value="MarR family transcriptional regulator"/>
    <property type="match status" value="1"/>
</dbReference>
<dbReference type="SUPFAM" id="SSF46785">
    <property type="entry name" value="Winged helix' DNA-binding domain"/>
    <property type="match status" value="1"/>
</dbReference>
<dbReference type="PROSITE" id="PS50995">
    <property type="entry name" value="HTH_MARR_2"/>
    <property type="match status" value="1"/>
</dbReference>
<evidence type="ECO:0000256" key="4">
    <source>
        <dbReference type="ARBA" id="ARBA00023125"/>
    </source>
</evidence>
<evidence type="ECO:0000259" key="9">
    <source>
        <dbReference type="PROSITE" id="PS50995"/>
    </source>
</evidence>
<gene>
    <name evidence="10" type="ORF">MT2528_1156</name>
    <name evidence="11" type="ORF">NVI5450_1126</name>
</gene>
<evidence type="ECO:0000313" key="13">
    <source>
        <dbReference type="Proteomes" id="UP000183794"/>
    </source>
</evidence>
<dbReference type="PRINTS" id="PR00598">
    <property type="entry name" value="HTHMARR"/>
</dbReference>
<dbReference type="EMBL" id="FPLJ01000031">
    <property type="protein sequence ID" value="SGY86888.1"/>
    <property type="molecule type" value="Genomic_DNA"/>
</dbReference>
<dbReference type="AlphaFoldDB" id="A0A090IBS0"/>
<evidence type="ECO:0000256" key="6">
    <source>
        <dbReference type="ARBA" id="ARBA00046337"/>
    </source>
</evidence>
<evidence type="ECO:0000256" key="1">
    <source>
        <dbReference type="ARBA" id="ARBA00004496"/>
    </source>
</evidence>
<dbReference type="InterPro" id="IPR036388">
    <property type="entry name" value="WH-like_DNA-bd_sf"/>
</dbReference>
<protein>
    <recommendedName>
        <fullName evidence="7">HTH-type transcriptional regulator SarZ</fullName>
    </recommendedName>
    <alternativeName>
        <fullName evidence="8">Staphylococcal accessory regulator Z</fullName>
    </alternativeName>
</protein>
<dbReference type="InterPro" id="IPR036390">
    <property type="entry name" value="WH_DNA-bd_sf"/>
</dbReference>
<dbReference type="PANTHER" id="PTHR42756:SF1">
    <property type="entry name" value="TRANSCRIPTIONAL REPRESSOR OF EMRAB OPERON"/>
    <property type="match status" value="1"/>
</dbReference>
<dbReference type="Gene3D" id="1.10.10.10">
    <property type="entry name" value="Winged helix-like DNA-binding domain superfamily/Winged helix DNA-binding domain"/>
    <property type="match status" value="1"/>
</dbReference>
<sequence>MSETNEETMLRLDNQVCFALYSATNAMVRAYRPMLKALDLTYPQYLAMLVFWQQDEISVKVLGEQLHLDSGTLTPLLKRLELKGLIRRDRSKEDERARILCLTDVGLALKDQAKDIPINMFCQAGLPKEELLMMKASCEALLDNLKN</sequence>
<evidence type="ECO:0000256" key="5">
    <source>
        <dbReference type="ARBA" id="ARBA00023163"/>
    </source>
</evidence>
<dbReference type="Pfam" id="PF22381">
    <property type="entry name" value="Staph_reg_Sar_Rot"/>
    <property type="match status" value="1"/>
</dbReference>
<dbReference type="GeneID" id="61294881"/>
<accession>A0A090IBS0</accession>
<dbReference type="PANTHER" id="PTHR42756">
    <property type="entry name" value="TRANSCRIPTIONAL REGULATOR, MARR"/>
    <property type="match status" value="1"/>
</dbReference>
<evidence type="ECO:0000256" key="3">
    <source>
        <dbReference type="ARBA" id="ARBA00023015"/>
    </source>
</evidence>
<feature type="domain" description="HTH marR-type" evidence="9">
    <location>
        <begin position="13"/>
        <end position="143"/>
    </location>
</feature>
<dbReference type="SMART" id="SM00347">
    <property type="entry name" value="HTH_MARR"/>
    <property type="match status" value="1"/>
</dbReference>
<dbReference type="Proteomes" id="UP000182660">
    <property type="component" value="Unassembled WGS sequence"/>
</dbReference>
<evidence type="ECO:0000256" key="2">
    <source>
        <dbReference type="ARBA" id="ARBA00022490"/>
    </source>
</evidence>
<dbReference type="GO" id="GO:0005737">
    <property type="term" value="C:cytoplasm"/>
    <property type="evidence" value="ECO:0007669"/>
    <property type="project" value="UniProtKB-SubCell"/>
</dbReference>
<keyword evidence="3" id="KW-0805">Transcription regulation</keyword>
<evidence type="ECO:0000256" key="7">
    <source>
        <dbReference type="ARBA" id="ARBA00047188"/>
    </source>
</evidence>
<dbReference type="OrthoDB" id="9806864at2"/>
<dbReference type="InterPro" id="IPR055166">
    <property type="entry name" value="Transc_reg_Sar_Rot_HTH"/>
</dbReference>
<dbReference type="KEGG" id="mvs:MVIS_1571"/>
<keyword evidence="4" id="KW-0238">DNA-binding</keyword>
<dbReference type="Proteomes" id="UP000183794">
    <property type="component" value="Unassembled WGS sequence"/>
</dbReference>
<dbReference type="EMBL" id="FPLD01000036">
    <property type="protein sequence ID" value="SGY90449.1"/>
    <property type="molecule type" value="Genomic_DNA"/>
</dbReference>
<dbReference type="HOGENOM" id="CLU_083287_3_2_6"/>
<evidence type="ECO:0000256" key="8">
    <source>
        <dbReference type="ARBA" id="ARBA00047207"/>
    </source>
</evidence>
<evidence type="ECO:0000313" key="12">
    <source>
        <dbReference type="Proteomes" id="UP000182660"/>
    </source>
</evidence>
<dbReference type="GO" id="GO:0003677">
    <property type="term" value="F:DNA binding"/>
    <property type="evidence" value="ECO:0007669"/>
    <property type="project" value="UniProtKB-KW"/>
</dbReference>
<comment type="subcellular location">
    <subcellularLocation>
        <location evidence="1">Cytoplasm</location>
    </subcellularLocation>
</comment>
<dbReference type="RefSeq" id="WP_045109880.1">
    <property type="nucleotide sequence ID" value="NZ_CAWQZC010000041.1"/>
</dbReference>
<keyword evidence="5" id="KW-0804">Transcription</keyword>
<evidence type="ECO:0000313" key="10">
    <source>
        <dbReference type="EMBL" id="SGY86888.1"/>
    </source>
</evidence>
<dbReference type="STRING" id="80854.MVIS_1571"/>
<keyword evidence="12" id="KW-1185">Reference proteome</keyword>
<evidence type="ECO:0000313" key="11">
    <source>
        <dbReference type="EMBL" id="SGY90449.1"/>
    </source>
</evidence>
<name>A0A090IBS0_9GAMM</name>
<reference evidence="11 13" key="1">
    <citation type="submission" date="2016-11" db="EMBL/GenBank/DDBJ databases">
        <authorList>
            <person name="Jaros S."/>
            <person name="Januszkiewicz K."/>
            <person name="Wedrychowicz H."/>
        </authorList>
    </citation>
    <scope>NUCLEOTIDE SEQUENCE [LARGE SCALE GENOMIC DNA]</scope>
    <source>
        <strain evidence="11">NVI 5450</strain>
    </source>
</reference>
<dbReference type="GO" id="GO:0003700">
    <property type="term" value="F:DNA-binding transcription factor activity"/>
    <property type="evidence" value="ECO:0007669"/>
    <property type="project" value="InterPro"/>
</dbReference>
<dbReference type="PATRIC" id="fig|80854.5.peg.1672"/>
<comment type="similarity">
    <text evidence="6">Belongs to the SarZ family.</text>
</comment>